<dbReference type="SUPFAM" id="SSF51735">
    <property type="entry name" value="NAD(P)-binding Rossmann-fold domains"/>
    <property type="match status" value="1"/>
</dbReference>
<gene>
    <name evidence="5" type="ORF">EYB31_11505</name>
</gene>
<feature type="domain" description="Gfo/Idh/MocA-like oxidoreductase N-terminal" evidence="3">
    <location>
        <begin position="43"/>
        <end position="160"/>
    </location>
</feature>
<evidence type="ECO:0000256" key="2">
    <source>
        <dbReference type="ARBA" id="ARBA00023002"/>
    </source>
</evidence>
<dbReference type="GO" id="GO:0000166">
    <property type="term" value="F:nucleotide binding"/>
    <property type="evidence" value="ECO:0007669"/>
    <property type="project" value="InterPro"/>
</dbReference>
<feature type="domain" description="Gfo/Idh/MocA-like oxidoreductase C-terminal" evidence="4">
    <location>
        <begin position="177"/>
        <end position="382"/>
    </location>
</feature>
<sequence>MRALDRRHAAPGRPLGMLARLKIRAIRCKWEGRGITMGNNRKIGVGIIGYGFSAKTFHVPLLKVLDEYEIRGIVSSDKTKVHRDLPEVEVYADLTAMLEDMDIQLVINTAPNELHFPLTQAAIAAGRHVVVEKPFVNTYAEGKLLAEQAEAHGVVLSVYHNRRWDNNFRTVQALHREGTFGEIMYFESRYDRYAPVARPGWRSQNLPGSGILYDLGSHLLDQAITLLGLPLSITADAAIQREGGESCDYFHLLLDYGKTKAVLHSGVFSREAGPRFQVHGTKASFVKHGTDPQENALKQGLLPVDDSWGREPEELAGWISDGENGERRTQYPSVPGDYRQYYRELKAAIAGEGPNPVTAEHALTVIRLIELANLSASAKRTVFLNET</sequence>
<dbReference type="OrthoDB" id="9815825at2"/>
<proteinExistence type="inferred from homology"/>
<dbReference type="InterPro" id="IPR051317">
    <property type="entry name" value="Gfo/Idh/MocA_oxidoreduct"/>
</dbReference>
<dbReference type="InterPro" id="IPR004104">
    <property type="entry name" value="Gfo/Idh/MocA-like_OxRdtase_C"/>
</dbReference>
<comment type="caution">
    <text evidence="5">The sequence shown here is derived from an EMBL/GenBank/DDBJ whole genome shotgun (WGS) entry which is preliminary data.</text>
</comment>
<dbReference type="Pfam" id="PF01408">
    <property type="entry name" value="GFO_IDH_MocA"/>
    <property type="match status" value="1"/>
</dbReference>
<keyword evidence="2" id="KW-0560">Oxidoreductase</keyword>
<organism evidence="5 6">
    <name type="scientific">Paenibacillus thalictri</name>
    <dbReference type="NCBI Taxonomy" id="2527873"/>
    <lineage>
        <taxon>Bacteria</taxon>
        <taxon>Bacillati</taxon>
        <taxon>Bacillota</taxon>
        <taxon>Bacilli</taxon>
        <taxon>Bacillales</taxon>
        <taxon>Paenibacillaceae</taxon>
        <taxon>Paenibacillus</taxon>
    </lineage>
</organism>
<dbReference type="Gene3D" id="3.40.50.720">
    <property type="entry name" value="NAD(P)-binding Rossmann-like Domain"/>
    <property type="match status" value="1"/>
</dbReference>
<dbReference type="Proteomes" id="UP000293142">
    <property type="component" value="Unassembled WGS sequence"/>
</dbReference>
<dbReference type="InterPro" id="IPR000683">
    <property type="entry name" value="Gfo/Idh/MocA-like_OxRdtase_N"/>
</dbReference>
<reference evidence="5 6" key="1">
    <citation type="submission" date="2019-02" db="EMBL/GenBank/DDBJ databases">
        <title>Paenibacillus sp. nov., isolated from surface-sterilized tissue of Thalictrum simplex L.</title>
        <authorList>
            <person name="Tuo L."/>
        </authorList>
    </citation>
    <scope>NUCLEOTIDE SEQUENCE [LARGE SCALE GENOMIC DNA]</scope>
    <source>
        <strain evidence="5 6">N2SHLJ1</strain>
    </source>
</reference>
<accession>A0A4Q9DRT8</accession>
<dbReference type="AlphaFoldDB" id="A0A4Q9DRT8"/>
<dbReference type="Pfam" id="PF02894">
    <property type="entry name" value="GFO_IDH_MocA_C"/>
    <property type="match status" value="1"/>
</dbReference>
<evidence type="ECO:0000256" key="1">
    <source>
        <dbReference type="ARBA" id="ARBA00010928"/>
    </source>
</evidence>
<name>A0A4Q9DRT8_9BACL</name>
<dbReference type="GO" id="GO:0016491">
    <property type="term" value="F:oxidoreductase activity"/>
    <property type="evidence" value="ECO:0007669"/>
    <property type="project" value="UniProtKB-KW"/>
</dbReference>
<keyword evidence="6" id="KW-1185">Reference proteome</keyword>
<evidence type="ECO:0000259" key="3">
    <source>
        <dbReference type="Pfam" id="PF01408"/>
    </source>
</evidence>
<evidence type="ECO:0000313" key="5">
    <source>
        <dbReference type="EMBL" id="TBL79527.1"/>
    </source>
</evidence>
<dbReference type="NCBIfam" id="NF008607">
    <property type="entry name" value="PRK11579.1"/>
    <property type="match status" value="1"/>
</dbReference>
<dbReference type="PANTHER" id="PTHR43708">
    <property type="entry name" value="CONSERVED EXPRESSED OXIDOREDUCTASE (EUROFUNG)"/>
    <property type="match status" value="1"/>
</dbReference>
<evidence type="ECO:0000259" key="4">
    <source>
        <dbReference type="Pfam" id="PF02894"/>
    </source>
</evidence>
<comment type="similarity">
    <text evidence="1">Belongs to the Gfo/Idh/MocA family.</text>
</comment>
<dbReference type="PANTHER" id="PTHR43708:SF5">
    <property type="entry name" value="CONSERVED EXPRESSED OXIDOREDUCTASE (EUROFUNG)-RELATED"/>
    <property type="match status" value="1"/>
</dbReference>
<dbReference type="InterPro" id="IPR036291">
    <property type="entry name" value="NAD(P)-bd_dom_sf"/>
</dbReference>
<evidence type="ECO:0000313" key="6">
    <source>
        <dbReference type="Proteomes" id="UP000293142"/>
    </source>
</evidence>
<protein>
    <submittedName>
        <fullName evidence="5">Oxidoreductase</fullName>
    </submittedName>
</protein>
<dbReference type="EMBL" id="SIRE01000007">
    <property type="protein sequence ID" value="TBL79527.1"/>
    <property type="molecule type" value="Genomic_DNA"/>
</dbReference>
<dbReference type="Gene3D" id="3.30.360.10">
    <property type="entry name" value="Dihydrodipicolinate Reductase, domain 2"/>
    <property type="match status" value="1"/>
</dbReference>